<feature type="site" description="Important for catalytic activity" evidence="7">
    <location>
        <position position="603"/>
    </location>
</feature>
<evidence type="ECO:0000256" key="3">
    <source>
        <dbReference type="ARBA" id="ARBA00022989"/>
    </source>
</evidence>
<accession>A0ABS4XCL0</accession>
<gene>
    <name evidence="7" type="primary">mltG</name>
    <name evidence="9" type="ORF">JOF47_001612</name>
</gene>
<name>A0ABS4XCL0_9MICC</name>
<feature type="compositionally biased region" description="Basic and acidic residues" evidence="8">
    <location>
        <begin position="87"/>
        <end position="114"/>
    </location>
</feature>
<evidence type="ECO:0000313" key="9">
    <source>
        <dbReference type="EMBL" id="MBP2386101.1"/>
    </source>
</evidence>
<evidence type="ECO:0000256" key="4">
    <source>
        <dbReference type="ARBA" id="ARBA00023136"/>
    </source>
</evidence>
<keyword evidence="4 7" id="KW-0472">Membrane</keyword>
<evidence type="ECO:0000256" key="2">
    <source>
        <dbReference type="ARBA" id="ARBA00022692"/>
    </source>
</evidence>
<feature type="compositionally biased region" description="Low complexity" evidence="8">
    <location>
        <begin position="41"/>
        <end position="86"/>
    </location>
</feature>
<evidence type="ECO:0000256" key="1">
    <source>
        <dbReference type="ARBA" id="ARBA00022475"/>
    </source>
</evidence>
<feature type="region of interest" description="Disordered" evidence="8">
    <location>
        <begin position="1"/>
        <end position="223"/>
    </location>
</feature>
<comment type="caution">
    <text evidence="9">The sequence shown here is derived from an EMBL/GenBank/DDBJ whole genome shotgun (WGS) entry which is preliminary data.</text>
</comment>
<keyword evidence="1 7" id="KW-1003">Cell membrane</keyword>
<dbReference type="InterPro" id="IPR003770">
    <property type="entry name" value="MLTG-like"/>
</dbReference>
<organism evidence="9 10">
    <name type="scientific">Paeniglutamicibacter kerguelensis</name>
    <dbReference type="NCBI Taxonomy" id="254788"/>
    <lineage>
        <taxon>Bacteria</taxon>
        <taxon>Bacillati</taxon>
        <taxon>Actinomycetota</taxon>
        <taxon>Actinomycetes</taxon>
        <taxon>Micrococcales</taxon>
        <taxon>Micrococcaceae</taxon>
        <taxon>Paeniglutamicibacter</taxon>
    </lineage>
</organism>
<comment type="similarity">
    <text evidence="7">Belongs to the transglycosylase MltG family.</text>
</comment>
<dbReference type="PANTHER" id="PTHR30518">
    <property type="entry name" value="ENDOLYTIC MUREIN TRANSGLYCOSYLASE"/>
    <property type="match status" value="1"/>
</dbReference>
<comment type="catalytic activity">
    <reaction evidence="7">
        <text>a peptidoglycan chain = a peptidoglycan chain with N-acetyl-1,6-anhydromuramyl-[peptide] at the reducing end + a peptidoglycan chain with N-acetylglucosamine at the non-reducing end.</text>
        <dbReference type="EC" id="4.2.2.29"/>
    </reaction>
</comment>
<sequence>MTNESSFDSSRHENEVSPRRAARAARQREEAGGDDPVAPFAESGSAHSAASAASAAEALEGEPVAPTEAQLAAEAQRAQAVAAAQRARTEGAQRARSEAIEAQRAAAERVRETLRANAAGPRRARTASGRSAVTPDSAHYFAPSATASAAGGRAPETAADAGGPFDQDHLAAPPVSPTVSQPKALAEAPAEPAIQEPPAAPAADPAGPRWDAREHAAMSFNDILSHRDHAAGSEPRPGKADSIQDPNFEPAFGQSVEPVLEVPAPEAQLPAFPAAEADVAEGRAAEPHEEPVSHLHGYEAGFEEVPDAWTDPETPAPVAYGAAYEAAPGDVSHDYHYEGDEYLPEPHEHQYAEPEPVAQGGGRESLFLSGPTAADRALRKRRRRRRNAVMVAVLLGFCAVIFGVVIVLQGVVAKLNPKDYPAPGGATVSFEVKSGWGPQQIGRALVSQDIVASDKLFLEAVQMVETENREIHPGKYDLRMQMPALDAATILIGEGPEKVGYVAIKQNTRMPAVLEEISKATGLPQASLESLAGDPAAFGIKGNVKSLEGFLHPGEYRFPLDSDAKSVLQLMVDASKKALADEGITDPAEQYRVLTIASILQAEARPDDYGTVAGAMENRLHANNTETNGLLQVDSTVIYGLDRFTLHFTPEEKQDAGNPYNSYVHKGLPPTPIGSPGTSAIKAAANPQANDYYYWVTVNTNTGETKFAKTYREHQVNQNEFRAWCAANTDVCK</sequence>
<evidence type="ECO:0000256" key="6">
    <source>
        <dbReference type="ARBA" id="ARBA00023316"/>
    </source>
</evidence>
<dbReference type="EMBL" id="JAGIOF010000001">
    <property type="protein sequence ID" value="MBP2386101.1"/>
    <property type="molecule type" value="Genomic_DNA"/>
</dbReference>
<keyword evidence="5 7" id="KW-0456">Lyase</keyword>
<dbReference type="HAMAP" id="MF_02065">
    <property type="entry name" value="MltG"/>
    <property type="match status" value="1"/>
</dbReference>
<evidence type="ECO:0000313" key="10">
    <source>
        <dbReference type="Proteomes" id="UP001296993"/>
    </source>
</evidence>
<dbReference type="EC" id="4.2.2.29" evidence="7"/>
<feature type="transmembrane region" description="Helical" evidence="7">
    <location>
        <begin position="388"/>
        <end position="412"/>
    </location>
</feature>
<dbReference type="NCBIfam" id="TIGR00247">
    <property type="entry name" value="endolytic transglycosylase MltG"/>
    <property type="match status" value="1"/>
</dbReference>
<protein>
    <recommendedName>
        <fullName evidence="7">Endolytic murein transglycosylase</fullName>
        <ecNumber evidence="7">4.2.2.29</ecNumber>
    </recommendedName>
    <alternativeName>
        <fullName evidence="7">Peptidoglycan lytic transglycosylase</fullName>
    </alternativeName>
    <alternativeName>
        <fullName evidence="7">Peptidoglycan polymerization terminase</fullName>
    </alternativeName>
</protein>
<keyword evidence="10" id="KW-1185">Reference proteome</keyword>
<dbReference type="Gene3D" id="3.30.1490.480">
    <property type="entry name" value="Endolytic murein transglycosylase"/>
    <property type="match status" value="1"/>
</dbReference>
<evidence type="ECO:0000256" key="5">
    <source>
        <dbReference type="ARBA" id="ARBA00023239"/>
    </source>
</evidence>
<comment type="function">
    <text evidence="7">Functions as a peptidoglycan terminase that cleaves nascent peptidoglycan strands endolytically to terminate their elongation.</text>
</comment>
<keyword evidence="6 7" id="KW-0961">Cell wall biogenesis/degradation</keyword>
<comment type="subcellular location">
    <subcellularLocation>
        <location evidence="7">Cell membrane</location>
        <topology evidence="7">Single-pass membrane protein</topology>
    </subcellularLocation>
</comment>
<dbReference type="RefSeq" id="WP_209997065.1">
    <property type="nucleotide sequence ID" value="NZ_BAAAJY010000003.1"/>
</dbReference>
<keyword evidence="2 7" id="KW-0812">Transmembrane</keyword>
<dbReference type="Pfam" id="PF02618">
    <property type="entry name" value="YceG"/>
    <property type="match status" value="1"/>
</dbReference>
<dbReference type="PANTHER" id="PTHR30518:SF2">
    <property type="entry name" value="ENDOLYTIC MUREIN TRANSGLYCOSYLASE"/>
    <property type="match status" value="1"/>
</dbReference>
<keyword evidence="3 7" id="KW-1133">Transmembrane helix</keyword>
<evidence type="ECO:0000256" key="8">
    <source>
        <dbReference type="SAM" id="MobiDB-lite"/>
    </source>
</evidence>
<feature type="compositionally biased region" description="Low complexity" evidence="8">
    <location>
        <begin position="182"/>
        <end position="208"/>
    </location>
</feature>
<evidence type="ECO:0000256" key="7">
    <source>
        <dbReference type="HAMAP-Rule" id="MF_02065"/>
    </source>
</evidence>
<feature type="compositionally biased region" description="Basic and acidic residues" evidence="8">
    <location>
        <begin position="9"/>
        <end position="18"/>
    </location>
</feature>
<proteinExistence type="inferred from homology"/>
<dbReference type="Proteomes" id="UP001296993">
    <property type="component" value="Unassembled WGS sequence"/>
</dbReference>
<reference evidence="9 10" key="1">
    <citation type="submission" date="2021-03" db="EMBL/GenBank/DDBJ databases">
        <title>Sequencing the genomes of 1000 actinobacteria strains.</title>
        <authorList>
            <person name="Klenk H.-P."/>
        </authorList>
    </citation>
    <scope>NUCLEOTIDE SEQUENCE [LARGE SCALE GENOMIC DNA]</scope>
    <source>
        <strain evidence="9 10">DSM 15797</strain>
    </source>
</reference>